<evidence type="ECO:0000259" key="1">
    <source>
        <dbReference type="Pfam" id="PF02965"/>
    </source>
</evidence>
<evidence type="ECO:0000313" key="3">
    <source>
        <dbReference type="Proteomes" id="UP000632659"/>
    </source>
</evidence>
<reference evidence="2" key="1">
    <citation type="submission" date="2020-08" db="EMBL/GenBank/DDBJ databases">
        <title>Genome public.</title>
        <authorList>
            <person name="Liu C."/>
            <person name="Sun Q."/>
        </authorList>
    </citation>
    <scope>NUCLEOTIDE SEQUENCE</scope>
    <source>
        <strain evidence="2">NSJ-15</strain>
    </source>
</reference>
<accession>A0A8J6TQV1</accession>
<evidence type="ECO:0000313" key="2">
    <source>
        <dbReference type="EMBL" id="MBC8609746.1"/>
    </source>
</evidence>
<dbReference type="GO" id="GO:0008705">
    <property type="term" value="F:methionine synthase activity"/>
    <property type="evidence" value="ECO:0007669"/>
    <property type="project" value="InterPro"/>
</dbReference>
<name>A0A8J6TQV1_9FIRM</name>
<sequence length="225" mass="25366">MQTLIQTLNRDEILRYLGYQGQDISPALEDTLHRCMGRTLEMISPKYLYRRFKIEHRENGIAVLGTPVFLSGQDIRRHLENCEEIYLLCVTVGLEIEREIRTAMLLSPDEGVILDSCATTAVEALADLAEREIAAQCKTEGKNITWRFSAGYGDLPLETQKEIIAAMDTHRKIGLSLTDSLLMTPSKSVTAIIGVTDTTRDPRPNKCDYCNNRAHCAFRKRGTQC</sequence>
<dbReference type="PIRSF" id="PIRSF037984">
    <property type="entry name" value="Met_synth_TM0269_prd"/>
    <property type="match status" value="1"/>
</dbReference>
<feature type="domain" description="AdoMet activation" evidence="1">
    <location>
        <begin position="145"/>
        <end position="194"/>
    </location>
</feature>
<gene>
    <name evidence="2" type="ORF">H8702_01245</name>
</gene>
<proteinExistence type="predicted"/>
<dbReference type="SUPFAM" id="SSF56507">
    <property type="entry name" value="Methionine synthase activation domain-like"/>
    <property type="match status" value="1"/>
</dbReference>
<dbReference type="InterPro" id="IPR037010">
    <property type="entry name" value="VitB12-dep_Met_synth_activ_sf"/>
</dbReference>
<dbReference type="InterPro" id="IPR004223">
    <property type="entry name" value="VitB12-dep_Met_synth_activ_dom"/>
</dbReference>
<dbReference type="Gene3D" id="3.40.109.40">
    <property type="match status" value="1"/>
</dbReference>
<protein>
    <submittedName>
        <fullName evidence="2">Methionine synthase</fullName>
    </submittedName>
</protein>
<dbReference type="Pfam" id="PF02965">
    <property type="entry name" value="Met_synt_B12"/>
    <property type="match status" value="1"/>
</dbReference>
<dbReference type="EMBL" id="JACRTL010000001">
    <property type="protein sequence ID" value="MBC8609746.1"/>
    <property type="molecule type" value="Genomic_DNA"/>
</dbReference>
<keyword evidence="3" id="KW-1185">Reference proteome</keyword>
<dbReference type="AlphaFoldDB" id="A0A8J6TQV1"/>
<dbReference type="RefSeq" id="WP_154824685.1">
    <property type="nucleotide sequence ID" value="NZ_JACRTL010000001.1"/>
</dbReference>
<dbReference type="InterPro" id="IPR017342">
    <property type="entry name" value="S-AdoMet-dep_Met_synth_prd"/>
</dbReference>
<dbReference type="Proteomes" id="UP000632659">
    <property type="component" value="Unassembled WGS sequence"/>
</dbReference>
<comment type="caution">
    <text evidence="2">The sequence shown here is derived from an EMBL/GenBank/DDBJ whole genome shotgun (WGS) entry which is preliminary data.</text>
</comment>
<organism evidence="2 3">
    <name type="scientific">Massiliimalia timonensis</name>
    <dbReference type="NCBI Taxonomy" id="1987501"/>
    <lineage>
        <taxon>Bacteria</taxon>
        <taxon>Bacillati</taxon>
        <taxon>Bacillota</taxon>
        <taxon>Clostridia</taxon>
        <taxon>Eubacteriales</taxon>
        <taxon>Oscillospiraceae</taxon>
        <taxon>Massiliimalia</taxon>
    </lineage>
</organism>